<gene>
    <name evidence="1" type="ORF">DAY19_05005</name>
</gene>
<dbReference type="SUPFAM" id="SSF53474">
    <property type="entry name" value="alpha/beta-Hydrolases"/>
    <property type="match status" value="1"/>
</dbReference>
<dbReference type="RefSeq" id="WP_114706075.1">
    <property type="nucleotide sequence ID" value="NZ_QDKL01000001.1"/>
</dbReference>
<dbReference type="EMBL" id="QDKL01000001">
    <property type="protein sequence ID" value="RZF23128.1"/>
    <property type="molecule type" value="Genomic_DNA"/>
</dbReference>
<keyword evidence="2" id="KW-1185">Reference proteome</keyword>
<dbReference type="Gene3D" id="3.40.50.1820">
    <property type="entry name" value="alpha/beta hydrolase"/>
    <property type="match status" value="1"/>
</dbReference>
<sequence length="408" mass="47877">MRDTDLFLNKYIESKVLNLKSRFNAYNARKNYSKTFLDSAKELTKSDIRQRFLQAKENLSPNDTLKLMRNLLNSSAWISFSTARYLHSLTNFKSFDNKFDYNFINYRFFNDLKNKKEINLEDDEIFKIIYNEVEYAKYHPNYISNLEAPTTNATIILIPGVFNELFSTPSFERACLHLKKNYGIKYFTPSINGFDNCNKNAESLKIQINDYMKEHPNEKLWLVAFSKGGLDTLHYLSEYSEEQDSILGLSTIASPILGSDSFNKKLIKTLNLIHNFSDSKLYKLIDSRRDILAKEMQKSLSSTYRRPWLRNNHEKLNPNLFYTSIGFSSKWYDSHLWMMLMKLIIRSKNENDGVVDTESTLFPYYFQKGISLGILEGHHLVGRRSSFYCQEALIEAHIHFLKYKGLLF</sequence>
<reference evidence="2" key="1">
    <citation type="journal article" date="2019" name="Int. J. Syst. Evol. Microbiol.">
        <title>Halobacteriovorax valvorus sp. nov., a novel prokaryotic predator isolated from coastal seawater of China.</title>
        <authorList>
            <person name="Chen M.-X."/>
        </authorList>
    </citation>
    <scope>NUCLEOTIDE SEQUENCE [LARGE SCALE GENOMIC DNA]</scope>
    <source>
        <strain evidence="2">BL9</strain>
    </source>
</reference>
<dbReference type="InterPro" id="IPR029058">
    <property type="entry name" value="AB_hydrolase_fold"/>
</dbReference>
<dbReference type="Proteomes" id="UP000443582">
    <property type="component" value="Unassembled WGS sequence"/>
</dbReference>
<name>A0ABY0IJI5_9BACT</name>
<proteinExistence type="predicted"/>
<organism evidence="1 2">
    <name type="scientific">Halobacteriovorax vibrionivorans</name>
    <dbReference type="NCBI Taxonomy" id="2152716"/>
    <lineage>
        <taxon>Bacteria</taxon>
        <taxon>Pseudomonadati</taxon>
        <taxon>Bdellovibrionota</taxon>
        <taxon>Bacteriovoracia</taxon>
        <taxon>Bacteriovoracales</taxon>
        <taxon>Halobacteriovoraceae</taxon>
        <taxon>Halobacteriovorax</taxon>
    </lineage>
</organism>
<evidence type="ECO:0000313" key="2">
    <source>
        <dbReference type="Proteomes" id="UP000443582"/>
    </source>
</evidence>
<accession>A0ABY0IJI5</accession>
<comment type="caution">
    <text evidence="1">The sequence shown here is derived from an EMBL/GenBank/DDBJ whole genome shotgun (WGS) entry which is preliminary data.</text>
</comment>
<evidence type="ECO:0008006" key="3">
    <source>
        <dbReference type="Google" id="ProtNLM"/>
    </source>
</evidence>
<protein>
    <recommendedName>
        <fullName evidence="3">Serine aminopeptidase S33 domain-containing protein</fullName>
    </recommendedName>
</protein>
<evidence type="ECO:0000313" key="1">
    <source>
        <dbReference type="EMBL" id="RZF23128.1"/>
    </source>
</evidence>